<dbReference type="EMBL" id="AZHA01000086">
    <property type="protein sequence ID" value="OAA33863.1"/>
    <property type="molecule type" value="Genomic_DNA"/>
</dbReference>
<keyword evidence="5 9" id="KW-0560">Oxidoreductase</keyword>
<dbReference type="InterPro" id="IPR017972">
    <property type="entry name" value="Cyt_P450_CS"/>
</dbReference>
<evidence type="ECO:0000256" key="7">
    <source>
        <dbReference type="ARBA" id="ARBA00023033"/>
    </source>
</evidence>
<evidence type="ECO:0000313" key="11">
    <source>
        <dbReference type="Proteomes" id="UP000076863"/>
    </source>
</evidence>
<keyword evidence="11" id="KW-1185">Reference proteome</keyword>
<reference evidence="10 11" key="1">
    <citation type="journal article" date="2016" name="Genome Biol. Evol.">
        <title>Divergent and convergent evolution of fungal pathogenicity.</title>
        <authorList>
            <person name="Shang Y."/>
            <person name="Xiao G."/>
            <person name="Zheng P."/>
            <person name="Cen K."/>
            <person name="Zhan S."/>
            <person name="Wang C."/>
        </authorList>
    </citation>
    <scope>NUCLEOTIDE SEQUENCE [LARGE SCALE GENOMIC DNA]</scope>
    <source>
        <strain evidence="10 11">RCEF 3172</strain>
    </source>
</reference>
<keyword evidence="6 8" id="KW-0408">Iron</keyword>
<dbReference type="PANTHER" id="PTHR46300:SF7">
    <property type="entry name" value="P450, PUTATIVE (EUROFUNG)-RELATED"/>
    <property type="match status" value="1"/>
</dbReference>
<dbReference type="AlphaFoldDB" id="A0A166VNP0"/>
<dbReference type="OrthoDB" id="2789670at2759"/>
<evidence type="ECO:0000256" key="9">
    <source>
        <dbReference type="RuleBase" id="RU000461"/>
    </source>
</evidence>
<feature type="binding site" description="axial binding residue" evidence="8">
    <location>
        <position position="251"/>
    </location>
    <ligand>
        <name>heme</name>
        <dbReference type="ChEBI" id="CHEBI:30413"/>
    </ligand>
    <ligandPart>
        <name>Fe</name>
        <dbReference type="ChEBI" id="CHEBI:18248"/>
    </ligandPart>
</feature>
<sequence length="344" mass="38717">MPDPLVNLGESVVNNLSYAFNPGAWLVDYIPILKFLPDGFPGTAFKDTARQCKGNFNTLLNVPYLFVCQQMNEGTYQSSYVSNLIEQYREGEKGSNLSRNYENAIKSSAAVLYIGATDSTVSSLNSFIFVMAMFPTVQHKAQAEIDLVIGSNRLPRFEDRDKLPYVNGIVKELHRWSPVTPMGFPHISEEDINYNGYLIPKGAYLLPAIWWFCYDPEVYSEPETFNPERYLEPHNEPDPKSHIFGYGRRICPGQHFADSNIFLTVAQTLAAFKINKTTSKQEVEKATIEIGTGIANENRLVNFHYEIVPRSGKQAELLQGINITELGKTSDASLLGDSILDRHK</sequence>
<proteinExistence type="inferred from homology"/>
<evidence type="ECO:0000313" key="10">
    <source>
        <dbReference type="EMBL" id="OAA33863.1"/>
    </source>
</evidence>
<dbReference type="PANTHER" id="PTHR46300">
    <property type="entry name" value="P450, PUTATIVE (EUROFUNG)-RELATED-RELATED"/>
    <property type="match status" value="1"/>
</dbReference>
<dbReference type="InterPro" id="IPR001128">
    <property type="entry name" value="Cyt_P450"/>
</dbReference>
<dbReference type="PROSITE" id="PS00086">
    <property type="entry name" value="CYTOCHROME_P450"/>
    <property type="match status" value="1"/>
</dbReference>
<evidence type="ECO:0000256" key="8">
    <source>
        <dbReference type="PIRSR" id="PIRSR602401-1"/>
    </source>
</evidence>
<dbReference type="Pfam" id="PF00067">
    <property type="entry name" value="p450"/>
    <property type="match status" value="1"/>
</dbReference>
<evidence type="ECO:0000256" key="5">
    <source>
        <dbReference type="ARBA" id="ARBA00023002"/>
    </source>
</evidence>
<dbReference type="InterPro" id="IPR036396">
    <property type="entry name" value="Cyt_P450_sf"/>
</dbReference>
<name>A0A166VNP0_9HYPO</name>
<dbReference type="InterPro" id="IPR002401">
    <property type="entry name" value="Cyt_P450_E_grp-I"/>
</dbReference>
<organism evidence="10 11">
    <name type="scientific">Beauveria brongniartii RCEF 3172</name>
    <dbReference type="NCBI Taxonomy" id="1081107"/>
    <lineage>
        <taxon>Eukaryota</taxon>
        <taxon>Fungi</taxon>
        <taxon>Dikarya</taxon>
        <taxon>Ascomycota</taxon>
        <taxon>Pezizomycotina</taxon>
        <taxon>Sordariomycetes</taxon>
        <taxon>Hypocreomycetidae</taxon>
        <taxon>Hypocreales</taxon>
        <taxon>Cordycipitaceae</taxon>
        <taxon>Beauveria</taxon>
        <taxon>Beauveria brongniartii</taxon>
    </lineage>
</organism>
<dbReference type="GO" id="GO:0005506">
    <property type="term" value="F:iron ion binding"/>
    <property type="evidence" value="ECO:0007669"/>
    <property type="project" value="InterPro"/>
</dbReference>
<dbReference type="GO" id="GO:0020037">
    <property type="term" value="F:heme binding"/>
    <property type="evidence" value="ECO:0007669"/>
    <property type="project" value="InterPro"/>
</dbReference>
<evidence type="ECO:0000256" key="2">
    <source>
        <dbReference type="ARBA" id="ARBA00010617"/>
    </source>
</evidence>
<comment type="similarity">
    <text evidence="2 9">Belongs to the cytochrome P450 family.</text>
</comment>
<protein>
    <submittedName>
        <fullName evidence="10">O-methylsterigmatocystin oxidoreductase</fullName>
    </submittedName>
</protein>
<evidence type="ECO:0000256" key="4">
    <source>
        <dbReference type="ARBA" id="ARBA00022723"/>
    </source>
</evidence>
<evidence type="ECO:0000256" key="6">
    <source>
        <dbReference type="ARBA" id="ARBA00023004"/>
    </source>
</evidence>
<dbReference type="SUPFAM" id="SSF48264">
    <property type="entry name" value="Cytochrome P450"/>
    <property type="match status" value="1"/>
</dbReference>
<accession>A0A166VNP0</accession>
<comment type="caution">
    <text evidence="10">The sequence shown here is derived from an EMBL/GenBank/DDBJ whole genome shotgun (WGS) entry which is preliminary data.</text>
</comment>
<dbReference type="GO" id="GO:0004497">
    <property type="term" value="F:monooxygenase activity"/>
    <property type="evidence" value="ECO:0007669"/>
    <property type="project" value="UniProtKB-KW"/>
</dbReference>
<comment type="cofactor">
    <cofactor evidence="1 8">
        <name>heme</name>
        <dbReference type="ChEBI" id="CHEBI:30413"/>
    </cofactor>
</comment>
<keyword evidence="4 8" id="KW-0479">Metal-binding</keyword>
<evidence type="ECO:0000256" key="1">
    <source>
        <dbReference type="ARBA" id="ARBA00001971"/>
    </source>
</evidence>
<dbReference type="InterPro" id="IPR050364">
    <property type="entry name" value="Cytochrome_P450_fung"/>
</dbReference>
<evidence type="ECO:0000256" key="3">
    <source>
        <dbReference type="ARBA" id="ARBA00022617"/>
    </source>
</evidence>
<dbReference type="PRINTS" id="PR00463">
    <property type="entry name" value="EP450I"/>
</dbReference>
<dbReference type="Gene3D" id="1.10.630.10">
    <property type="entry name" value="Cytochrome P450"/>
    <property type="match status" value="1"/>
</dbReference>
<dbReference type="Proteomes" id="UP000076863">
    <property type="component" value="Unassembled WGS sequence"/>
</dbReference>
<keyword evidence="3 8" id="KW-0349">Heme</keyword>
<gene>
    <name evidence="10" type="ORF">BBO_09446</name>
</gene>
<dbReference type="GO" id="GO:0016705">
    <property type="term" value="F:oxidoreductase activity, acting on paired donors, with incorporation or reduction of molecular oxygen"/>
    <property type="evidence" value="ECO:0007669"/>
    <property type="project" value="InterPro"/>
</dbReference>
<keyword evidence="7 9" id="KW-0503">Monooxygenase</keyword>